<reference evidence="1" key="1">
    <citation type="submission" date="2021-01" db="EMBL/GenBank/DDBJ databases">
        <title>Whole genome shotgun sequence of Actinoplanes rishiriensis NBRC 108556.</title>
        <authorList>
            <person name="Komaki H."/>
            <person name="Tamura T."/>
        </authorList>
    </citation>
    <scope>NUCLEOTIDE SEQUENCE</scope>
    <source>
        <strain evidence="1">NBRC 108556</strain>
    </source>
</reference>
<keyword evidence="2" id="KW-1185">Reference proteome</keyword>
<proteinExistence type="predicted"/>
<comment type="caution">
    <text evidence="1">The sequence shown here is derived from an EMBL/GenBank/DDBJ whole genome shotgun (WGS) entry which is preliminary data.</text>
</comment>
<gene>
    <name evidence="1" type="ORF">Ari01nite_90150</name>
</gene>
<dbReference type="RefSeq" id="WP_203790346.1">
    <property type="nucleotide sequence ID" value="NZ_BOMV01000106.1"/>
</dbReference>
<sequence>MIPTVNVLYIRGVVTALARFAPLLVEHTGWRYRLVANGCTPDEVALLQHIAATSDRLTVHDLHAPEVLPHGTALCRLADTFTGEPFFAFMDSDIAVTGDITATLGPALETHEAVFTGTPIWALPHDLILTDAHTEVCGPHHYSGDGLLLGNSYMAIYHRAAFDAVARHCEATVDKYTRAGLDGLDPGFRAFLTEHHLVRKDYTPPKILTLGFAYTGRPTTAIDCPDLHHIGGFSLATYQQQVTDGTTRATPAAAAEILGFTDARDHMDRKLAVCQRVTRSFAAIDATGQPCREITLPGQVEHRVRLLEELYATHAPVVARPLNKVQQP</sequence>
<accession>A0A919K620</accession>
<evidence type="ECO:0000313" key="1">
    <source>
        <dbReference type="EMBL" id="GIF01551.1"/>
    </source>
</evidence>
<evidence type="ECO:0000313" key="2">
    <source>
        <dbReference type="Proteomes" id="UP000636960"/>
    </source>
</evidence>
<dbReference type="SUPFAM" id="SSF53448">
    <property type="entry name" value="Nucleotide-diphospho-sugar transferases"/>
    <property type="match status" value="1"/>
</dbReference>
<dbReference type="Proteomes" id="UP000636960">
    <property type="component" value="Unassembled WGS sequence"/>
</dbReference>
<name>A0A919K620_9ACTN</name>
<dbReference type="EMBL" id="BOMV01000106">
    <property type="protein sequence ID" value="GIF01551.1"/>
    <property type="molecule type" value="Genomic_DNA"/>
</dbReference>
<dbReference type="AlphaFoldDB" id="A0A919K620"/>
<dbReference type="InterPro" id="IPR029044">
    <property type="entry name" value="Nucleotide-diphossugar_trans"/>
</dbReference>
<protein>
    <submittedName>
        <fullName evidence="1">Uncharacterized protein</fullName>
    </submittedName>
</protein>
<organism evidence="1 2">
    <name type="scientific">Paractinoplanes rishiriensis</name>
    <dbReference type="NCBI Taxonomy" id="1050105"/>
    <lineage>
        <taxon>Bacteria</taxon>
        <taxon>Bacillati</taxon>
        <taxon>Actinomycetota</taxon>
        <taxon>Actinomycetes</taxon>
        <taxon>Micromonosporales</taxon>
        <taxon>Micromonosporaceae</taxon>
        <taxon>Paractinoplanes</taxon>
    </lineage>
</organism>